<keyword evidence="5" id="KW-0846">Cobalamin</keyword>
<dbReference type="GO" id="GO:0004494">
    <property type="term" value="F:methylmalonyl-CoA mutase activity"/>
    <property type="evidence" value="ECO:0007669"/>
    <property type="project" value="UniProtKB-EC"/>
</dbReference>
<name>A0A834AT66_9CHIR</name>
<dbReference type="GO" id="GO:0006790">
    <property type="term" value="P:sulfur compound metabolic process"/>
    <property type="evidence" value="ECO:0007669"/>
    <property type="project" value="UniProtKB-ARBA"/>
</dbReference>
<evidence type="ECO:0000256" key="8">
    <source>
        <dbReference type="ARBA" id="ARBA00023285"/>
    </source>
</evidence>
<evidence type="ECO:0000256" key="7">
    <source>
        <dbReference type="ARBA" id="ARBA00023235"/>
    </source>
</evidence>
<evidence type="ECO:0000259" key="13">
    <source>
        <dbReference type="PROSITE" id="PS51332"/>
    </source>
</evidence>
<feature type="domain" description="B12-binding" evidence="13">
    <location>
        <begin position="464"/>
        <end position="614"/>
    </location>
</feature>
<dbReference type="Gene3D" id="3.20.20.240">
    <property type="entry name" value="Methylmalonyl-CoA mutase"/>
    <property type="match status" value="1"/>
</dbReference>
<evidence type="ECO:0000256" key="6">
    <source>
        <dbReference type="ARBA" id="ARBA00022723"/>
    </source>
</evidence>
<dbReference type="EMBL" id="JABVXQ010000004">
    <property type="protein sequence ID" value="KAF6115055.1"/>
    <property type="molecule type" value="Genomic_DNA"/>
</dbReference>
<evidence type="ECO:0000256" key="3">
    <source>
        <dbReference type="ARBA" id="ARBA00012398"/>
    </source>
</evidence>
<dbReference type="InterPro" id="IPR006158">
    <property type="entry name" value="Cobalamin-bd"/>
</dbReference>
<comment type="cofactor">
    <cofactor evidence="1">
        <name>adenosylcob(III)alamin</name>
        <dbReference type="ChEBI" id="CHEBI:18408"/>
    </cofactor>
</comment>
<comment type="catalytic activity">
    <reaction evidence="9">
        <text>(R)-methylmalonyl-CoA = succinyl-CoA</text>
        <dbReference type="Rhea" id="RHEA:22888"/>
        <dbReference type="ChEBI" id="CHEBI:57292"/>
        <dbReference type="ChEBI" id="CHEBI:57326"/>
        <dbReference type="EC" id="5.4.99.2"/>
    </reaction>
    <physiologicalReaction direction="left-to-right" evidence="9">
        <dbReference type="Rhea" id="RHEA:22889"/>
    </physiologicalReaction>
</comment>
<proteinExistence type="inferred from homology"/>
<dbReference type="PROSITE" id="PS00544">
    <property type="entry name" value="METMALONYL_COA_MUTASE"/>
    <property type="match status" value="1"/>
</dbReference>
<dbReference type="GO" id="GO:0019678">
    <property type="term" value="P:propionate metabolic process, methylmalonyl pathway"/>
    <property type="evidence" value="ECO:0007669"/>
    <property type="project" value="TreeGrafter"/>
</dbReference>
<dbReference type="SUPFAM" id="SSF52242">
    <property type="entry name" value="Cobalamin (vitamin B12)-binding domain"/>
    <property type="match status" value="1"/>
</dbReference>
<reference evidence="14 15" key="1">
    <citation type="journal article" date="2020" name="Nature">
        <title>Six reference-quality genomes reveal evolution of bat adaptations.</title>
        <authorList>
            <person name="Jebb D."/>
            <person name="Huang Z."/>
            <person name="Pippel M."/>
            <person name="Hughes G.M."/>
            <person name="Lavrichenko K."/>
            <person name="Devanna P."/>
            <person name="Winkler S."/>
            <person name="Jermiin L.S."/>
            <person name="Skirmuntt E.C."/>
            <person name="Katzourakis A."/>
            <person name="Burkitt-Gray L."/>
            <person name="Ray D.A."/>
            <person name="Sullivan K.A.M."/>
            <person name="Roscito J.G."/>
            <person name="Kirilenko B.M."/>
            <person name="Davalos L.M."/>
            <person name="Corthals A.P."/>
            <person name="Power M.L."/>
            <person name="Jones G."/>
            <person name="Ransome R.D."/>
            <person name="Dechmann D.K.N."/>
            <person name="Locatelli A.G."/>
            <person name="Puechmaille S.J."/>
            <person name="Fedrigo O."/>
            <person name="Jarvis E.D."/>
            <person name="Hiller M."/>
            <person name="Vernes S.C."/>
            <person name="Myers E.W."/>
            <person name="Teeling E.C."/>
        </authorList>
    </citation>
    <scope>NUCLEOTIDE SEQUENCE [LARGE SCALE GENOMIC DNA]</scope>
    <source>
        <strain evidence="14">Bat1K_MPI-CBG_1</strain>
    </source>
</reference>
<organism evidence="14 15">
    <name type="scientific">Phyllostomus discolor</name>
    <name type="common">pale spear-nosed bat</name>
    <dbReference type="NCBI Taxonomy" id="89673"/>
    <lineage>
        <taxon>Eukaryota</taxon>
        <taxon>Metazoa</taxon>
        <taxon>Chordata</taxon>
        <taxon>Craniata</taxon>
        <taxon>Vertebrata</taxon>
        <taxon>Euteleostomi</taxon>
        <taxon>Mammalia</taxon>
        <taxon>Eutheria</taxon>
        <taxon>Laurasiatheria</taxon>
        <taxon>Chiroptera</taxon>
        <taxon>Yangochiroptera</taxon>
        <taxon>Phyllostomidae</taxon>
        <taxon>Phyllostominae</taxon>
        <taxon>Phyllostomus</taxon>
    </lineage>
</organism>
<comment type="similarity">
    <text evidence="2">Belongs to the methylmalonyl-CoA mutase family.</text>
</comment>
<dbReference type="CDD" id="cd03679">
    <property type="entry name" value="MM_CoA_mutase_alpha_like"/>
    <property type="match status" value="1"/>
</dbReference>
<dbReference type="SUPFAM" id="SSF51703">
    <property type="entry name" value="Cobalamin (vitamin B12)-dependent enzymes"/>
    <property type="match status" value="1"/>
</dbReference>
<dbReference type="GO" id="GO:0046872">
    <property type="term" value="F:metal ion binding"/>
    <property type="evidence" value="ECO:0007669"/>
    <property type="project" value="UniProtKB-KW"/>
</dbReference>
<evidence type="ECO:0000313" key="15">
    <source>
        <dbReference type="Proteomes" id="UP000664940"/>
    </source>
</evidence>
<accession>A0A834AT66</accession>
<dbReference type="PROSITE" id="PS51332">
    <property type="entry name" value="B12_BINDING"/>
    <property type="match status" value="1"/>
</dbReference>
<dbReference type="FunFam" id="3.20.20.240:FF:000002">
    <property type="entry name" value="Methylmalonyl-CoA mutase, mitochondrial"/>
    <property type="match status" value="1"/>
</dbReference>
<dbReference type="GO" id="GO:0031419">
    <property type="term" value="F:cobalamin binding"/>
    <property type="evidence" value="ECO:0007669"/>
    <property type="project" value="UniProtKB-KW"/>
</dbReference>
<sequence>MWRAKSQLFLLSPHHLKQLKESSGSRLLCQRLLHQQQPLHPEWAALAKKQLKGKNPEDLIWRTPEGISVKPLYSSRDTKDLPEELPGMKPFTRGPYPTMYTFRPWTIRQYAGFSTVEESNKFYKDNIKAGQQGLSVAFDLATHRGYDSDNPRVRGDVGMAGVAIDTVEDTNILFDGIPLEKMSVSMTMNGAVIPVLANFIVTGEEQGVPKEKLTGTIQNDILKEFMVRNTYIFPPQPSMKIIADIFQYTAKHMPKFNSISISGYHMQEAGADAILELAYTIADGLEYCRTGLQAGLTIDEFAPRLSFFWGIGMNFYMEIAKMRAGRRLWAHLIEKFFQPKNSKSLLLRAHCQTSGWSLTEQDPYNNIIRTTIEAMAAVFGGTQSLHTNSFDEALGLPTVKSARIARNTQIIIQEESGIPKVADPWGGSYMMESLTNDVYDAALKLINEIEEMGGMAKAVAEGIPKLRIEECAARRQARIDSGSEVIVGVNKYQLEKEEPVDVLAIDNTSVRNKQIEKLKKTPLEVAQQAVDADVHAVGVSTLAAGHKTLVPELIKQLTALGRPDILVMCGGVIPPQDYEFLFEVGVSNVFGPGTRIPKAAVQVLDDIEKCLEKKQQAM</sequence>
<evidence type="ECO:0000256" key="11">
    <source>
        <dbReference type="ARBA" id="ARBA00033108"/>
    </source>
</evidence>
<dbReference type="Proteomes" id="UP000664940">
    <property type="component" value="Unassembled WGS sequence"/>
</dbReference>
<dbReference type="NCBIfam" id="TIGR00640">
    <property type="entry name" value="acid_CoA_mut_C"/>
    <property type="match status" value="1"/>
</dbReference>
<comment type="caution">
    <text evidence="14">The sequence shown here is derived from an EMBL/GenBank/DDBJ whole genome shotgun (WGS) entry which is preliminary data.</text>
</comment>
<evidence type="ECO:0000256" key="10">
    <source>
        <dbReference type="ARBA" id="ARBA00023743"/>
    </source>
</evidence>
<dbReference type="Pfam" id="PF01642">
    <property type="entry name" value="MM_CoA_mutase"/>
    <property type="match status" value="1"/>
</dbReference>
<protein>
    <recommendedName>
        <fullName evidence="4">Methylmalonyl-CoA mutase, mitochondrial</fullName>
        <ecNumber evidence="3">5.4.99.2</ecNumber>
    </recommendedName>
    <alternativeName>
        <fullName evidence="11">Methylmalonyl-CoA isomerase</fullName>
    </alternativeName>
</protein>
<comment type="function">
    <text evidence="10">Catalyzes the reversible isomerization of methylmalonyl-CoA (MMCoA) (generated from branched-chain amino acid metabolism and degradation of dietary odd chain fatty acids and cholesterol) to succinyl-CoA (3-carboxypropionyl-CoA), a key intermediate of the tricarboxylic acid cycle.</text>
</comment>
<dbReference type="PANTHER" id="PTHR48101:SF4">
    <property type="entry name" value="METHYLMALONYL-COA MUTASE, MITOCHONDRIAL"/>
    <property type="match status" value="1"/>
</dbReference>
<dbReference type="GO" id="GO:0005739">
    <property type="term" value="C:mitochondrion"/>
    <property type="evidence" value="ECO:0007669"/>
    <property type="project" value="TreeGrafter"/>
</dbReference>
<evidence type="ECO:0000256" key="9">
    <source>
        <dbReference type="ARBA" id="ARBA00023703"/>
    </source>
</evidence>
<dbReference type="InterPro" id="IPR006159">
    <property type="entry name" value="Acid_CoA_mut_C"/>
</dbReference>
<keyword evidence="8" id="KW-0170">Cobalt</keyword>
<dbReference type="PANTHER" id="PTHR48101">
    <property type="entry name" value="METHYLMALONYL-COA MUTASE, MITOCHONDRIAL-RELATED"/>
    <property type="match status" value="1"/>
</dbReference>
<dbReference type="EC" id="5.4.99.2" evidence="3"/>
<evidence type="ECO:0000256" key="4">
    <source>
        <dbReference type="ARBA" id="ARBA00014305"/>
    </source>
</evidence>
<dbReference type="AlphaFoldDB" id="A0A834AT66"/>
<comment type="subunit">
    <text evidence="12">Homodimer. Interacts (the apoenzyme form) with MMAA; the interaction is GTP dependent.</text>
</comment>
<keyword evidence="7" id="KW-0413">Isomerase</keyword>
<dbReference type="InterPro" id="IPR016176">
    <property type="entry name" value="Cbl-dep_enz_cat"/>
</dbReference>
<dbReference type="NCBIfam" id="TIGR00641">
    <property type="entry name" value="acid_CoA_mut_N"/>
    <property type="match status" value="1"/>
</dbReference>
<evidence type="ECO:0000256" key="12">
    <source>
        <dbReference type="ARBA" id="ARBA00046548"/>
    </source>
</evidence>
<keyword evidence="6" id="KW-0479">Metal-binding</keyword>
<dbReference type="InterPro" id="IPR058549">
    <property type="entry name" value="MeMalonylCoA_mutase_a/b_site"/>
</dbReference>
<dbReference type="InterPro" id="IPR006099">
    <property type="entry name" value="MeMalonylCoA_mutase_a/b_cat"/>
</dbReference>
<evidence type="ECO:0000256" key="5">
    <source>
        <dbReference type="ARBA" id="ARBA00022628"/>
    </source>
</evidence>
<dbReference type="NCBIfam" id="NF006944">
    <property type="entry name" value="PRK09426.1"/>
    <property type="match status" value="1"/>
</dbReference>
<evidence type="ECO:0000313" key="14">
    <source>
        <dbReference type="EMBL" id="KAF6115055.1"/>
    </source>
</evidence>
<dbReference type="InterPro" id="IPR006098">
    <property type="entry name" value="MMCoA_mutase_a_cat"/>
</dbReference>
<dbReference type="InterPro" id="IPR036724">
    <property type="entry name" value="Cobalamin-bd_sf"/>
</dbReference>
<evidence type="ECO:0000256" key="2">
    <source>
        <dbReference type="ARBA" id="ARBA00008465"/>
    </source>
</evidence>
<gene>
    <name evidence="14" type="ORF">HJG60_013091</name>
</gene>
<evidence type="ECO:0000256" key="1">
    <source>
        <dbReference type="ARBA" id="ARBA00001922"/>
    </source>
</evidence>